<evidence type="ECO:0000313" key="1">
    <source>
        <dbReference type="EMBL" id="KAH0736886.1"/>
    </source>
</evidence>
<organism evidence="1 2">
    <name type="scientific">Solanum tuberosum</name>
    <name type="common">Potato</name>
    <dbReference type="NCBI Taxonomy" id="4113"/>
    <lineage>
        <taxon>Eukaryota</taxon>
        <taxon>Viridiplantae</taxon>
        <taxon>Streptophyta</taxon>
        <taxon>Embryophyta</taxon>
        <taxon>Tracheophyta</taxon>
        <taxon>Spermatophyta</taxon>
        <taxon>Magnoliopsida</taxon>
        <taxon>eudicotyledons</taxon>
        <taxon>Gunneridae</taxon>
        <taxon>Pentapetalae</taxon>
        <taxon>asterids</taxon>
        <taxon>lamiids</taxon>
        <taxon>Solanales</taxon>
        <taxon>Solanaceae</taxon>
        <taxon>Solanoideae</taxon>
        <taxon>Solaneae</taxon>
        <taxon>Solanum</taxon>
    </lineage>
</organism>
<gene>
    <name evidence="1" type="ORF">KY290_035591</name>
</gene>
<protein>
    <submittedName>
        <fullName evidence="1">Uncharacterized protein</fullName>
    </submittedName>
</protein>
<accession>A0ABQ7TQM5</accession>
<dbReference type="Proteomes" id="UP000826656">
    <property type="component" value="Unassembled WGS sequence"/>
</dbReference>
<dbReference type="EMBL" id="JAIVGD010000028">
    <property type="protein sequence ID" value="KAH0736886.1"/>
    <property type="molecule type" value="Genomic_DNA"/>
</dbReference>
<keyword evidence="2" id="KW-1185">Reference proteome</keyword>
<name>A0ABQ7TQM5_SOLTU</name>
<reference evidence="1 2" key="1">
    <citation type="journal article" date="2021" name="bioRxiv">
        <title>Chromosome-scale and haplotype-resolved genome assembly of a tetraploid potato cultivar.</title>
        <authorList>
            <person name="Sun H."/>
            <person name="Jiao W.-B."/>
            <person name="Krause K."/>
            <person name="Campoy J.A."/>
            <person name="Goel M."/>
            <person name="Folz-Donahue K."/>
            <person name="Kukat C."/>
            <person name="Huettel B."/>
            <person name="Schneeberger K."/>
        </authorList>
    </citation>
    <scope>NUCLEOTIDE SEQUENCE [LARGE SCALE GENOMIC DNA]</scope>
    <source>
        <strain evidence="1">SolTubOtavaFocal</strain>
        <tissue evidence="1">Leaves</tissue>
    </source>
</reference>
<sequence>MFDPWSVAPDPVQLISKLESMAQSDPIPKGYGTVTFPHCFGHPGLAIFVPFVIVVGDTGLSAVGWAEVDVKIISTEQVNEKNRAICLCCMFSNLEEYDVYTTYSIILD</sequence>
<comment type="caution">
    <text evidence="1">The sequence shown here is derived from an EMBL/GenBank/DDBJ whole genome shotgun (WGS) entry which is preliminary data.</text>
</comment>
<proteinExistence type="predicted"/>
<evidence type="ECO:0000313" key="2">
    <source>
        <dbReference type="Proteomes" id="UP000826656"/>
    </source>
</evidence>